<feature type="domain" description="Nephrocystin 3-like N-terminal" evidence="2">
    <location>
        <begin position="2"/>
        <end position="96"/>
    </location>
</feature>
<protein>
    <recommendedName>
        <fullName evidence="6">NACHT domain-containing protein</fullName>
    </recommendedName>
</protein>
<comment type="caution">
    <text evidence="4">The sequence shown here is derived from an EMBL/GenBank/DDBJ whole genome shotgun (WGS) entry which is preliminary data.</text>
</comment>
<dbReference type="Proteomes" id="UP001265746">
    <property type="component" value="Unassembled WGS sequence"/>
</dbReference>
<accession>A0AAD9VY34</accession>
<name>A0AAD9VY34_PHOAM</name>
<dbReference type="Pfam" id="PF25053">
    <property type="entry name" value="DUF7791"/>
    <property type="match status" value="1"/>
</dbReference>
<dbReference type="EMBL" id="JAUJFL010000011">
    <property type="protein sequence ID" value="KAK2596345.1"/>
    <property type="molecule type" value="Genomic_DNA"/>
</dbReference>
<keyword evidence="1" id="KW-0677">Repeat</keyword>
<sequence>MQKSLHGLIQSLAYQILRKMPDLIPELCGSHMDHEPWEFSELKMLFRQLLARMSTSAKFCFFIDGLDEYSGNAGDVVEILKYLVRSKNIKICASSRPWPAFEEAFTNPNNTLVLQDFTRDDMEAFVRDIIADNSNYKRLVRKDPIYEELIASIATRARGVWLWVFLVSRDLKEALDGKEDYTTLEKILDSFPPDLSAYFEAIIQRLRPVYREDMAKIFLLAASAVNPLPLYAFNFIDEKWYNSVDKATEHQIEVTYRGWKNRLHNRCGDLLTIRRYGNEDPVFVYRVDFLHRTARDWLIDIKLSALRQEIRDPNFNNWVVLCKMLLCLMKALPISESYKHHVHPLLSDVLSYAYEFEQGAEIANSELSQILDRCDWFVNSWLECNFLALAVEAGLVGYVRSHLEIFPDSITKSGWQLLRIALCSRMHSISPLSKDQTKGTINTRMVALLLENGVSPYDREHVHHSTVWRLFLNSCGATDIVDPSGDIRSTWLQATQLLVEYGVGGAPWGTGRQYTPPELPGKLNEMFGTEETERLLQRIDVIRGQGSWGNWVWEKWKQVGNQLYDYL</sequence>
<dbReference type="AlphaFoldDB" id="A0AAD9VY34"/>
<evidence type="ECO:0000313" key="5">
    <source>
        <dbReference type="Proteomes" id="UP001265746"/>
    </source>
</evidence>
<feature type="domain" description="DUF7791" evidence="3">
    <location>
        <begin position="206"/>
        <end position="337"/>
    </location>
</feature>
<reference evidence="4" key="1">
    <citation type="submission" date="2023-06" db="EMBL/GenBank/DDBJ databases">
        <authorList>
            <person name="Noh H."/>
        </authorList>
    </citation>
    <scope>NUCLEOTIDE SEQUENCE</scope>
    <source>
        <strain evidence="4">DUCC20226</strain>
    </source>
</reference>
<proteinExistence type="predicted"/>
<evidence type="ECO:0000256" key="1">
    <source>
        <dbReference type="ARBA" id="ARBA00022737"/>
    </source>
</evidence>
<evidence type="ECO:0000259" key="2">
    <source>
        <dbReference type="Pfam" id="PF24883"/>
    </source>
</evidence>
<dbReference type="InterPro" id="IPR056693">
    <property type="entry name" value="DUF7791"/>
</dbReference>
<organism evidence="4 5">
    <name type="scientific">Phomopsis amygdali</name>
    <name type="common">Fusicoccum amygdali</name>
    <dbReference type="NCBI Taxonomy" id="1214568"/>
    <lineage>
        <taxon>Eukaryota</taxon>
        <taxon>Fungi</taxon>
        <taxon>Dikarya</taxon>
        <taxon>Ascomycota</taxon>
        <taxon>Pezizomycotina</taxon>
        <taxon>Sordariomycetes</taxon>
        <taxon>Sordariomycetidae</taxon>
        <taxon>Diaporthales</taxon>
        <taxon>Diaporthaceae</taxon>
        <taxon>Diaporthe</taxon>
    </lineage>
</organism>
<keyword evidence="5" id="KW-1185">Reference proteome</keyword>
<evidence type="ECO:0000313" key="4">
    <source>
        <dbReference type="EMBL" id="KAK2596345.1"/>
    </source>
</evidence>
<dbReference type="PANTHER" id="PTHR10039">
    <property type="entry name" value="AMELOGENIN"/>
    <property type="match status" value="1"/>
</dbReference>
<gene>
    <name evidence="4" type="ORF">N8I77_013241</name>
</gene>
<evidence type="ECO:0008006" key="6">
    <source>
        <dbReference type="Google" id="ProtNLM"/>
    </source>
</evidence>
<dbReference type="Pfam" id="PF24883">
    <property type="entry name" value="NPHP3_N"/>
    <property type="match status" value="1"/>
</dbReference>
<dbReference type="PANTHER" id="PTHR10039:SF5">
    <property type="entry name" value="NACHT DOMAIN-CONTAINING PROTEIN"/>
    <property type="match status" value="1"/>
</dbReference>
<evidence type="ECO:0000259" key="3">
    <source>
        <dbReference type="Pfam" id="PF25053"/>
    </source>
</evidence>
<dbReference type="InterPro" id="IPR056884">
    <property type="entry name" value="NPHP3-like_N"/>
</dbReference>